<evidence type="ECO:0000256" key="1">
    <source>
        <dbReference type="SAM" id="SignalP"/>
    </source>
</evidence>
<proteinExistence type="predicted"/>
<gene>
    <name evidence="2" type="ORF">QM089_24135</name>
</gene>
<sequence length="190" mass="20487">MNKTILIAAAVAAAPINLLAIPLKEIPAPTEFTTIQLSDSISMATEDSLKAGLDSQRIKDKIKEVEQQAKGLTPAEIEQQLVSAIFPVTTASMSLKRDAGNDERALKIPVNLAVIGDDSYSLGWLLANKDELIALRASVMLVNCNSITDYNRIKASVPELDLIPLGGYPLSQEFGLSYYPALLTPTGIYQ</sequence>
<dbReference type="Pfam" id="PF11072">
    <property type="entry name" value="DUF2859"/>
    <property type="match status" value="1"/>
</dbReference>
<dbReference type="RefSeq" id="WP_014611582.1">
    <property type="nucleotide sequence ID" value="NZ_CP091834.1"/>
</dbReference>
<dbReference type="AlphaFoldDB" id="A0AAE4TRF7"/>
<feature type="chain" id="PRO_5042291847" evidence="1">
    <location>
        <begin position="21"/>
        <end position="190"/>
    </location>
</feature>
<reference evidence="2" key="1">
    <citation type="submission" date="2023-05" db="EMBL/GenBank/DDBJ databases">
        <title>Colonisation of extended spectrum b-lactamase- and carbapenemase-producing bacteria on hospital surfaces from low- and middle-income countries.</title>
        <authorList>
            <person name="Nieto-Rosado M."/>
            <person name="Sands K."/>
            <person name="Iregbu K."/>
            <person name="Zahra R."/>
            <person name="Mazarati J.B."/>
            <person name="Mehtar S."/>
            <person name="Barnards-Group B."/>
            <person name="Walsh T.R."/>
        </authorList>
    </citation>
    <scope>NUCLEOTIDE SEQUENCE</scope>
    <source>
        <strain evidence="2">PP-E493</strain>
    </source>
</reference>
<dbReference type="Proteomes" id="UP001187859">
    <property type="component" value="Unassembled WGS sequence"/>
</dbReference>
<keyword evidence="1" id="KW-0732">Signal</keyword>
<name>A0AAE4TRF7_9GAMM</name>
<comment type="caution">
    <text evidence="2">The sequence shown here is derived from an EMBL/GenBank/DDBJ whole genome shotgun (WGS) entry which is preliminary data.</text>
</comment>
<dbReference type="InterPro" id="IPR021300">
    <property type="entry name" value="Integr_conj_element_PFL4695"/>
</dbReference>
<feature type="signal peptide" evidence="1">
    <location>
        <begin position="1"/>
        <end position="20"/>
    </location>
</feature>
<dbReference type="NCBIfam" id="TIGR03765">
    <property type="entry name" value="ICE_PFL_4695"/>
    <property type="match status" value="1"/>
</dbReference>
<evidence type="ECO:0000313" key="2">
    <source>
        <dbReference type="EMBL" id="MDV5393279.1"/>
    </source>
</evidence>
<protein>
    <submittedName>
        <fullName evidence="2">Integrating conjugative element protein</fullName>
    </submittedName>
</protein>
<accession>A0AAE4TRF7</accession>
<organism evidence="2 3">
    <name type="scientific">Shewanella xiamenensis</name>
    <dbReference type="NCBI Taxonomy" id="332186"/>
    <lineage>
        <taxon>Bacteria</taxon>
        <taxon>Pseudomonadati</taxon>
        <taxon>Pseudomonadota</taxon>
        <taxon>Gammaproteobacteria</taxon>
        <taxon>Alteromonadales</taxon>
        <taxon>Shewanellaceae</taxon>
        <taxon>Shewanella</taxon>
    </lineage>
</organism>
<dbReference type="EMBL" id="JASGOQ010000003">
    <property type="protein sequence ID" value="MDV5393279.1"/>
    <property type="molecule type" value="Genomic_DNA"/>
</dbReference>
<evidence type="ECO:0000313" key="3">
    <source>
        <dbReference type="Proteomes" id="UP001187859"/>
    </source>
</evidence>